<dbReference type="EMBL" id="CAOQHR010000013">
    <property type="protein sequence ID" value="CAI6342565.1"/>
    <property type="molecule type" value="Genomic_DNA"/>
</dbReference>
<protein>
    <recommendedName>
        <fullName evidence="2">Bacteriophage T5 Orf172 DNA-binding domain-containing protein</fullName>
    </recommendedName>
</protein>
<dbReference type="PANTHER" id="PTHR28094:SF1">
    <property type="entry name" value="MEIOTICALLY UP-REGULATED GENE 113 PROTEIN"/>
    <property type="match status" value="1"/>
</dbReference>
<feature type="domain" description="Bacteriophage T5 Orf172 DNA-binding" evidence="2">
    <location>
        <begin position="265"/>
        <end position="350"/>
    </location>
</feature>
<feature type="region of interest" description="Disordered" evidence="1">
    <location>
        <begin position="1"/>
        <end position="140"/>
    </location>
</feature>
<gene>
    <name evidence="3" type="ORF">PDIGIT_LOCUS15774</name>
</gene>
<feature type="compositionally biased region" description="Polar residues" evidence="1">
    <location>
        <begin position="9"/>
        <end position="19"/>
    </location>
</feature>
<dbReference type="Proteomes" id="UP001152607">
    <property type="component" value="Unassembled WGS sequence"/>
</dbReference>
<feature type="compositionally biased region" description="Low complexity" evidence="1">
    <location>
        <begin position="77"/>
        <end position="89"/>
    </location>
</feature>
<feature type="region of interest" description="Disordered" evidence="1">
    <location>
        <begin position="163"/>
        <end position="226"/>
    </location>
</feature>
<dbReference type="Pfam" id="PF10544">
    <property type="entry name" value="T5orf172"/>
    <property type="match status" value="1"/>
</dbReference>
<feature type="compositionally biased region" description="Polar residues" evidence="1">
    <location>
        <begin position="34"/>
        <end position="51"/>
    </location>
</feature>
<evidence type="ECO:0000313" key="3">
    <source>
        <dbReference type="EMBL" id="CAI6342565.1"/>
    </source>
</evidence>
<feature type="compositionally biased region" description="Basic and acidic residues" evidence="1">
    <location>
        <begin position="202"/>
        <end position="211"/>
    </location>
</feature>
<sequence>MMPDPMSQVACSTQSTSTPERSKNNAKQLRRSPRTPTVQNTQAETVLTSDSDVADDEDTKSDRRESRDALRVQTTNPRRSAASPSPISSNKTKKPTPPISSMRLERNAASDPGPSASSAQQDPQNSNVSPQFRARLPCGRSPYVSPTGKCHQNHLKICTKCQNSSLDTRESRDELNEQTPSKRPVSAPSVISIDDDDESEPESDRDSDELSTHNTRRFPRLVRQEQAKKRASPLVWELHANLQNTARKPLCKTERKGYIYFLRTPSKPGLLKIGISIDTPRRRKQHERSCALDTEPAAHPIAVSHAKRADQLLKLDMRHLQKKWVCSCNHEHGEWFQIDVDEACRVAKRWTDWINHKSPYDLQGDLKRSWADAIFYKTPSADIADPSHGKRWDHWAALLSQLMPAADDHTAQTESVRRYAAGHIPSTHTLAHRTRDSNHSQNAITTSDQIAGRAASAIGGQLSHSGVHISGNTNINLFLRRESLLTEL</sequence>
<proteinExistence type="predicted"/>
<name>A0A9W4UV04_9PLEO</name>
<dbReference type="PANTHER" id="PTHR28094">
    <property type="entry name" value="MEIOTICALLY UP-REGULATED GENE 113 PROTEIN"/>
    <property type="match status" value="1"/>
</dbReference>
<feature type="compositionally biased region" description="Polar residues" evidence="1">
    <location>
        <begin position="120"/>
        <end position="130"/>
    </location>
</feature>
<dbReference type="InterPro" id="IPR053006">
    <property type="entry name" value="Meiosis_regulatory"/>
</dbReference>
<comment type="caution">
    <text evidence="3">The sequence shown here is derived from an EMBL/GenBank/DDBJ whole genome shotgun (WGS) entry which is preliminary data.</text>
</comment>
<dbReference type="OrthoDB" id="3511049at2759"/>
<keyword evidence="4" id="KW-1185">Reference proteome</keyword>
<evidence type="ECO:0000259" key="2">
    <source>
        <dbReference type="SMART" id="SM00974"/>
    </source>
</evidence>
<dbReference type="InterPro" id="IPR018306">
    <property type="entry name" value="Phage_T5_Orf172_DNA-bd"/>
</dbReference>
<feature type="compositionally biased region" description="Low complexity" evidence="1">
    <location>
        <begin position="109"/>
        <end position="119"/>
    </location>
</feature>
<reference evidence="3" key="1">
    <citation type="submission" date="2023-01" db="EMBL/GenBank/DDBJ databases">
        <authorList>
            <person name="Van Ghelder C."/>
            <person name="Rancurel C."/>
        </authorList>
    </citation>
    <scope>NUCLEOTIDE SEQUENCE</scope>
    <source>
        <strain evidence="3">CNCM I-4278</strain>
    </source>
</reference>
<accession>A0A9W4UV04</accession>
<organism evidence="3 4">
    <name type="scientific">Periconia digitata</name>
    <dbReference type="NCBI Taxonomy" id="1303443"/>
    <lineage>
        <taxon>Eukaryota</taxon>
        <taxon>Fungi</taxon>
        <taxon>Dikarya</taxon>
        <taxon>Ascomycota</taxon>
        <taxon>Pezizomycotina</taxon>
        <taxon>Dothideomycetes</taxon>
        <taxon>Pleosporomycetidae</taxon>
        <taxon>Pleosporales</taxon>
        <taxon>Massarineae</taxon>
        <taxon>Periconiaceae</taxon>
        <taxon>Periconia</taxon>
    </lineage>
</organism>
<evidence type="ECO:0000256" key="1">
    <source>
        <dbReference type="SAM" id="MobiDB-lite"/>
    </source>
</evidence>
<evidence type="ECO:0000313" key="4">
    <source>
        <dbReference type="Proteomes" id="UP001152607"/>
    </source>
</evidence>
<dbReference type="AlphaFoldDB" id="A0A9W4UV04"/>
<dbReference type="SMART" id="SM00974">
    <property type="entry name" value="T5orf172"/>
    <property type="match status" value="1"/>
</dbReference>
<feature type="compositionally biased region" description="Basic and acidic residues" evidence="1">
    <location>
        <begin position="60"/>
        <end position="70"/>
    </location>
</feature>